<feature type="coiled-coil region" evidence="1">
    <location>
        <begin position="133"/>
        <end position="196"/>
    </location>
</feature>
<dbReference type="EMBL" id="JAQQLF010000001">
    <property type="protein sequence ID" value="MDC7715813.1"/>
    <property type="molecule type" value="Genomic_DNA"/>
</dbReference>
<dbReference type="InterPro" id="IPR011990">
    <property type="entry name" value="TPR-like_helical_dom_sf"/>
</dbReference>
<feature type="chain" id="PRO_5045525768" description="Tetratricopeptide repeat protein" evidence="2">
    <location>
        <begin position="26"/>
        <end position="506"/>
    </location>
</feature>
<dbReference type="InterPro" id="IPR053277">
    <property type="entry name" value="Endomembrane_traffic_mod"/>
</dbReference>
<proteinExistence type="predicted"/>
<feature type="signal peptide" evidence="2">
    <location>
        <begin position="1"/>
        <end position="25"/>
    </location>
</feature>
<evidence type="ECO:0000256" key="1">
    <source>
        <dbReference type="SAM" id="Coils"/>
    </source>
</evidence>
<evidence type="ECO:0000313" key="4">
    <source>
        <dbReference type="Proteomes" id="UP001219956"/>
    </source>
</evidence>
<dbReference type="SUPFAM" id="SSF48439">
    <property type="entry name" value="Protein prenylyltransferase"/>
    <property type="match status" value="1"/>
</dbReference>
<keyword evidence="2" id="KW-0732">Signal</keyword>
<gene>
    <name evidence="3" type="ORF">PQU95_01075</name>
</gene>
<organism evidence="3 4">
    <name type="scientific">Vogesella aquatica</name>
    <dbReference type="NCBI Taxonomy" id="2984206"/>
    <lineage>
        <taxon>Bacteria</taxon>
        <taxon>Pseudomonadati</taxon>
        <taxon>Pseudomonadota</taxon>
        <taxon>Betaproteobacteria</taxon>
        <taxon>Neisseriales</taxon>
        <taxon>Chromobacteriaceae</taxon>
        <taxon>Vogesella</taxon>
    </lineage>
</organism>
<comment type="caution">
    <text evidence="3">The sequence shown here is derived from an EMBL/GenBank/DDBJ whole genome shotgun (WGS) entry which is preliminary data.</text>
</comment>
<evidence type="ECO:0000256" key="2">
    <source>
        <dbReference type="SAM" id="SignalP"/>
    </source>
</evidence>
<dbReference type="Proteomes" id="UP001219956">
    <property type="component" value="Unassembled WGS sequence"/>
</dbReference>
<dbReference type="NCBIfam" id="NF047558">
    <property type="entry name" value="TPR_END_plus"/>
    <property type="match status" value="1"/>
</dbReference>
<keyword evidence="1" id="KW-0175">Coiled coil</keyword>
<dbReference type="PANTHER" id="PTHR45005">
    <property type="match status" value="1"/>
</dbReference>
<keyword evidence="4" id="KW-1185">Reference proteome</keyword>
<dbReference type="RefSeq" id="WP_272750294.1">
    <property type="nucleotide sequence ID" value="NZ_JAQQLF010000001.1"/>
</dbReference>
<dbReference type="Gene3D" id="1.25.40.10">
    <property type="entry name" value="Tetratricopeptide repeat domain"/>
    <property type="match status" value="2"/>
</dbReference>
<sequence length="506" mass="56374">MPSPARLVRPTLLAAALCAANLAVAELPASAPFTPAQQQAIRQISASEARAQVPQVASAAAASVAKTIEDKEKAIEREKQIIDAAKDALEVGRKSVDWWLALLGLLLASSVFFVWRTNEKSRQEWDALQQGITTDHKQNMKEAGDARKELRQEMQDCIKDAKERFDQHLKLTETSVDILKRDLEQARKMLSEIEQHRDSALAPPADAAPEVIEAAMQTNQSNAAHSPQSKLAAIAQQFGKDKNWQEAASRWQALTDLEPENRGYWFNYGYVLSEWVSQLTEPLDVQRLAKQADTVWRKTIALQATAAAYNNWGAVLSKWAKTLAGEARQQCFAEADQRYAEAVRLKPDFAEAYSNWGAVLSNWAQTLTGEARQQRFAEADQRYAEATRLKSDDAAAYNNWGSAFVDWALTLQGDEREAKLNEAERVLLLAKEKGLKSPYNLACLRAVQQRPDEARTLLEETRSAGLLPDFAKLSTDRDLENLRGLDWFQALLAEVKQQEAASQAAA</sequence>
<evidence type="ECO:0000313" key="3">
    <source>
        <dbReference type="EMBL" id="MDC7715813.1"/>
    </source>
</evidence>
<name>A0ABT5ITI3_9NEIS</name>
<accession>A0ABT5ITI3</accession>
<reference evidence="3 4" key="1">
    <citation type="submission" date="2023-01" db="EMBL/GenBank/DDBJ databases">
        <title>Novel species of the genus Vogesella isolated from rivers.</title>
        <authorList>
            <person name="Lu H."/>
        </authorList>
    </citation>
    <scope>NUCLEOTIDE SEQUENCE [LARGE SCALE GENOMIC DNA]</scope>
    <source>
        <strain evidence="3 4">DC21W</strain>
    </source>
</reference>
<protein>
    <recommendedName>
        <fullName evidence="5">Tetratricopeptide repeat protein</fullName>
    </recommendedName>
</protein>
<evidence type="ECO:0008006" key="5">
    <source>
        <dbReference type="Google" id="ProtNLM"/>
    </source>
</evidence>
<dbReference type="PANTHER" id="PTHR45005:SF2">
    <property type="entry name" value="PROTEIN HLB1"/>
    <property type="match status" value="1"/>
</dbReference>